<accession>A0A9D4ASD7</accession>
<dbReference type="AlphaFoldDB" id="A0A9D4ASD7"/>
<sequence>MADPGIGDVCTKGYRPVFDKPCTSPVCPRQECASEQPGRQAETREVHLHVREAKQGRRQHSSCAPARERDLVWFYVAKKMFWREGYWPPRGERCGEIGG</sequence>
<organism evidence="1 2">
    <name type="scientific">Mauremys mutica</name>
    <name type="common">yellowpond turtle</name>
    <dbReference type="NCBI Taxonomy" id="74926"/>
    <lineage>
        <taxon>Eukaryota</taxon>
        <taxon>Metazoa</taxon>
        <taxon>Chordata</taxon>
        <taxon>Craniata</taxon>
        <taxon>Vertebrata</taxon>
        <taxon>Euteleostomi</taxon>
        <taxon>Archelosauria</taxon>
        <taxon>Testudinata</taxon>
        <taxon>Testudines</taxon>
        <taxon>Cryptodira</taxon>
        <taxon>Durocryptodira</taxon>
        <taxon>Testudinoidea</taxon>
        <taxon>Geoemydidae</taxon>
        <taxon>Geoemydinae</taxon>
        <taxon>Mauremys</taxon>
    </lineage>
</organism>
<comment type="caution">
    <text evidence="1">The sequence shown here is derived from an EMBL/GenBank/DDBJ whole genome shotgun (WGS) entry which is preliminary data.</text>
</comment>
<name>A0A9D4ASD7_9SAUR</name>
<gene>
    <name evidence="1" type="ORF">KIL84_013728</name>
</gene>
<evidence type="ECO:0000313" key="2">
    <source>
        <dbReference type="Proteomes" id="UP000827986"/>
    </source>
</evidence>
<proteinExistence type="predicted"/>
<evidence type="ECO:0000313" key="1">
    <source>
        <dbReference type="EMBL" id="KAH1169138.1"/>
    </source>
</evidence>
<protein>
    <submittedName>
        <fullName evidence="1">Uncharacterized protein</fullName>
    </submittedName>
</protein>
<dbReference type="Proteomes" id="UP000827986">
    <property type="component" value="Unassembled WGS sequence"/>
</dbReference>
<keyword evidence="2" id="KW-1185">Reference proteome</keyword>
<reference evidence="1" key="1">
    <citation type="submission" date="2021-09" db="EMBL/GenBank/DDBJ databases">
        <title>The genome of Mauremys mutica provides insights into the evolution of semi-aquatic lifestyle.</title>
        <authorList>
            <person name="Gong S."/>
            <person name="Gao Y."/>
        </authorList>
    </citation>
    <scope>NUCLEOTIDE SEQUENCE</scope>
    <source>
        <strain evidence="1">MM-2020</strain>
        <tissue evidence="1">Muscle</tissue>
    </source>
</reference>
<dbReference type="EMBL" id="JAHDVG010000485">
    <property type="protein sequence ID" value="KAH1169138.1"/>
    <property type="molecule type" value="Genomic_DNA"/>
</dbReference>